<proteinExistence type="predicted"/>
<reference evidence="10" key="1">
    <citation type="journal article" date="2020" name="Nat. Commun.">
        <title>Genome sequence of the cluster root forming white lupin.</title>
        <authorList>
            <person name="Hufnagel B."/>
            <person name="Marques A."/>
            <person name="Soriano A."/>
            <person name="Marques L."/>
            <person name="Divol F."/>
            <person name="Doumas P."/>
            <person name="Sallet E."/>
            <person name="Mancinotti D."/>
            <person name="Carrere S."/>
            <person name="Marande W."/>
            <person name="Arribat S."/>
            <person name="Keller J."/>
            <person name="Huneau C."/>
            <person name="Blein T."/>
            <person name="Aime D."/>
            <person name="Laguerre M."/>
            <person name="Taylor J."/>
            <person name="Schubert V."/>
            <person name="Nelson M."/>
            <person name="Geu-Flores F."/>
            <person name="Crespi M."/>
            <person name="Gallardo-Guerrero K."/>
            <person name="Delaux P.-M."/>
            <person name="Salse J."/>
            <person name="Berges H."/>
            <person name="Guyot R."/>
            <person name="Gouzy J."/>
            <person name="Peret B."/>
        </authorList>
    </citation>
    <scope>NUCLEOTIDE SEQUENCE [LARGE SCALE GENOMIC DNA]</scope>
    <source>
        <strain evidence="10">cv. Amiga</strain>
    </source>
</reference>
<keyword evidence="10" id="KW-1185">Reference proteome</keyword>
<evidence type="ECO:0000256" key="1">
    <source>
        <dbReference type="ARBA" id="ARBA00000900"/>
    </source>
</evidence>
<dbReference type="EMBL" id="WOCE01000021">
    <property type="protein sequence ID" value="KAE9590309.1"/>
    <property type="molecule type" value="Genomic_DNA"/>
</dbReference>
<feature type="domain" description="RING-type" evidence="8">
    <location>
        <begin position="14"/>
        <end position="48"/>
    </location>
</feature>
<keyword evidence="3" id="KW-0808">Transferase</keyword>
<protein>
    <recommendedName>
        <fullName evidence="2">RING-type E3 ubiquitin transferase</fullName>
        <ecNumber evidence="2">2.3.2.27</ecNumber>
    </recommendedName>
</protein>
<gene>
    <name evidence="9" type="ORF">Lalb_Chr21g0318251</name>
</gene>
<evidence type="ECO:0000313" key="9">
    <source>
        <dbReference type="EMBL" id="KAE9590309.1"/>
    </source>
</evidence>
<evidence type="ECO:0000313" key="10">
    <source>
        <dbReference type="Proteomes" id="UP000447434"/>
    </source>
</evidence>
<dbReference type="PANTHER" id="PTHR46463:SF69">
    <property type="entry name" value="TRANSCRIPTION FACTOR C2H2 FAMILY-RELATED"/>
    <property type="match status" value="1"/>
</dbReference>
<comment type="caution">
    <text evidence="9">The sequence shown here is derived from an EMBL/GenBank/DDBJ whole genome shotgun (WGS) entry which is preliminary data.</text>
</comment>
<dbReference type="OrthoDB" id="8062037at2759"/>
<evidence type="ECO:0000256" key="2">
    <source>
        <dbReference type="ARBA" id="ARBA00012483"/>
    </source>
</evidence>
<keyword evidence="4" id="KW-0479">Metal-binding</keyword>
<evidence type="ECO:0000256" key="6">
    <source>
        <dbReference type="ARBA" id="ARBA00022786"/>
    </source>
</evidence>
<keyword evidence="7" id="KW-0862">Zinc</keyword>
<organism evidence="9 10">
    <name type="scientific">Lupinus albus</name>
    <name type="common">White lupine</name>
    <name type="synonym">Lupinus termis</name>
    <dbReference type="NCBI Taxonomy" id="3870"/>
    <lineage>
        <taxon>Eukaryota</taxon>
        <taxon>Viridiplantae</taxon>
        <taxon>Streptophyta</taxon>
        <taxon>Embryophyta</taxon>
        <taxon>Tracheophyta</taxon>
        <taxon>Spermatophyta</taxon>
        <taxon>Magnoliopsida</taxon>
        <taxon>eudicotyledons</taxon>
        <taxon>Gunneridae</taxon>
        <taxon>Pentapetalae</taxon>
        <taxon>rosids</taxon>
        <taxon>fabids</taxon>
        <taxon>Fabales</taxon>
        <taxon>Fabaceae</taxon>
        <taxon>Papilionoideae</taxon>
        <taxon>50 kb inversion clade</taxon>
        <taxon>genistoids sensu lato</taxon>
        <taxon>core genistoids</taxon>
        <taxon>Genisteae</taxon>
        <taxon>Lupinus</taxon>
    </lineage>
</organism>
<name>A0A6A4NSE3_LUPAL</name>
<dbReference type="GO" id="GO:0008270">
    <property type="term" value="F:zinc ion binding"/>
    <property type="evidence" value="ECO:0007669"/>
    <property type="project" value="UniProtKB-KW"/>
</dbReference>
<dbReference type="InterPro" id="IPR001841">
    <property type="entry name" value="Znf_RING"/>
</dbReference>
<keyword evidence="6" id="KW-0833">Ubl conjugation pathway</keyword>
<evidence type="ECO:0000256" key="3">
    <source>
        <dbReference type="ARBA" id="ARBA00022679"/>
    </source>
</evidence>
<dbReference type="Proteomes" id="UP000447434">
    <property type="component" value="Chromosome 21"/>
</dbReference>
<evidence type="ECO:0000256" key="7">
    <source>
        <dbReference type="ARBA" id="ARBA00022833"/>
    </source>
</evidence>
<comment type="catalytic activity">
    <reaction evidence="1">
        <text>S-ubiquitinyl-[E2 ubiquitin-conjugating enzyme]-L-cysteine + [acceptor protein]-L-lysine = [E2 ubiquitin-conjugating enzyme]-L-cysteine + N(6)-ubiquitinyl-[acceptor protein]-L-lysine.</text>
        <dbReference type="EC" id="2.3.2.27"/>
    </reaction>
</comment>
<dbReference type="GO" id="GO:0061630">
    <property type="term" value="F:ubiquitin protein ligase activity"/>
    <property type="evidence" value="ECO:0007669"/>
    <property type="project" value="UniProtKB-EC"/>
</dbReference>
<evidence type="ECO:0000259" key="8">
    <source>
        <dbReference type="Pfam" id="PF13639"/>
    </source>
</evidence>
<dbReference type="PANTHER" id="PTHR46463">
    <property type="entry name" value="ZINC FINGER, RING/FYVE/PHD-TYPE"/>
    <property type="match status" value="1"/>
</dbReference>
<evidence type="ECO:0000256" key="4">
    <source>
        <dbReference type="ARBA" id="ARBA00022723"/>
    </source>
</evidence>
<dbReference type="Gene3D" id="3.30.40.10">
    <property type="entry name" value="Zinc/RING finger domain, C3HC4 (zinc finger)"/>
    <property type="match status" value="1"/>
</dbReference>
<sequence>MQILIFLQSFSLAEYTKENPKIMTKCSHHFHLGCIYEWMERSDNCSVCGKVILFTILFLIKLGEMIFSS</sequence>
<dbReference type="Pfam" id="PF13639">
    <property type="entry name" value="zf-RING_2"/>
    <property type="match status" value="1"/>
</dbReference>
<evidence type="ECO:0000256" key="5">
    <source>
        <dbReference type="ARBA" id="ARBA00022771"/>
    </source>
</evidence>
<dbReference type="EC" id="2.3.2.27" evidence="2"/>
<accession>A0A6A4NSE3</accession>
<keyword evidence="5" id="KW-0863">Zinc-finger</keyword>
<dbReference type="SUPFAM" id="SSF57850">
    <property type="entry name" value="RING/U-box"/>
    <property type="match status" value="1"/>
</dbReference>
<dbReference type="AlphaFoldDB" id="A0A6A4NSE3"/>
<dbReference type="InterPro" id="IPR013083">
    <property type="entry name" value="Znf_RING/FYVE/PHD"/>
</dbReference>